<organism evidence="3 4">
    <name type="scientific">Geosporobacter ferrireducens</name>
    <dbReference type="NCBI Taxonomy" id="1424294"/>
    <lineage>
        <taxon>Bacteria</taxon>
        <taxon>Bacillati</taxon>
        <taxon>Bacillota</taxon>
        <taxon>Clostridia</taxon>
        <taxon>Peptostreptococcales</taxon>
        <taxon>Thermotaleaceae</taxon>
        <taxon>Geosporobacter</taxon>
    </lineage>
</organism>
<feature type="domain" description="Peptidase M56" evidence="2">
    <location>
        <begin position="9"/>
        <end position="352"/>
    </location>
</feature>
<dbReference type="InterPro" id="IPR011042">
    <property type="entry name" value="6-blade_b-propeller_TolB-like"/>
</dbReference>
<dbReference type="Gene3D" id="3.40.190.10">
    <property type="entry name" value="Periplasmic binding protein-like II"/>
    <property type="match status" value="1"/>
</dbReference>
<evidence type="ECO:0000313" key="3">
    <source>
        <dbReference type="EMBL" id="AOT71667.1"/>
    </source>
</evidence>
<reference evidence="3 4" key="1">
    <citation type="submission" date="2016-09" db="EMBL/GenBank/DDBJ databases">
        <title>Genomic analysis reveals versatility of anaerobic energy metabolism of Geosporobacter ferrireducens IRF9 of phylum Firmicutes.</title>
        <authorList>
            <person name="Kim S.-J."/>
        </authorList>
    </citation>
    <scope>NUCLEOTIDE SEQUENCE [LARGE SCALE GENOMIC DNA]</scope>
    <source>
        <strain evidence="3 4">IRF9</strain>
    </source>
</reference>
<feature type="transmembrane region" description="Helical" evidence="1">
    <location>
        <begin position="6"/>
        <end position="27"/>
    </location>
</feature>
<dbReference type="CDD" id="cd07341">
    <property type="entry name" value="M56_BlaR1_MecR1_like"/>
    <property type="match status" value="1"/>
</dbReference>
<dbReference type="SUPFAM" id="SSF101898">
    <property type="entry name" value="NHL repeat"/>
    <property type="match status" value="1"/>
</dbReference>
<dbReference type="Gene3D" id="3.30.2010.10">
    <property type="entry name" value="Metalloproteases ('zincins'), catalytic domain"/>
    <property type="match status" value="1"/>
</dbReference>
<sequence>MTLLNAFLIVLKMSFLGTIAAIIILLIKKIFKNKISASCHYLIWMILLLRLIVPYCPESSVSVYNFFTNHNYGTEEIQSPVINNVGHNDIHSNNIQSGVNPSAQKDLSTSLYSTKDGKQELANKIEPSIFNSLQNQRPYTFSDYTYDSNKDKFQAPYIAAIIWLLGTCLGGLYILWLQVSYSIKISKFELCNDRNITAIYEICRSKMKVRKEIPLVMDTSIKTPSLLGIFYPKILLPSDYVERLTEEEFKFVFMHELSHYKRKDIILRWLLIFLQILHWFNPVIWFAFNIIRQDSEKACDEQVLSYIEPSEYKKYGNTMLKMLDIFSGYNSIYGAAGMIDRKKLITERVKNIVNFKKNYVLWSVAGVVIFSVLAVFLLTNARQPVQEVVKIKYEAEKIIPNTEMGVLGRMKLLSNEHLLTYDMQNRRLMTIDDGGNKKEIHCEGLPQDFRLQLFTADAKDAIYIFDGSAEPKIYVFNLEGEKIKEMQVELKDVDPSEMHAVLQWDMKVDSKGNIYLLIPQLQTQQASTQVFDPEGKHIKTLKSDGYVCVELDAEDNLYTIAWENRIVITKQNPLTGEIFWQYEAENNLSYVRNAAYSKQDQSLYLVELNSNSVSKFDLQNQSLSKMMNMDALLIDESLDSFYLQDCAISRDGSIYLQAYNMKDSKSNLYKIHSKKVHVGEGIKTLTISVRYLSPVLEYAINKFENQHPDIVINIENHNAFSWTTSDMNYEEILQASEESTQKEYDFVQKMNAQMLTGKGPDILLIDSIPYRKYADKNLLVDLKELIEKDSSFDKSQYYANIFDALAYKDKLYAMPLDFSYSAIVTNTAFLKEQSIEINDSSWTWKDFIDIVNKATKDMDGDGKPDMYGMPTIAPESLFRYLYNASDKNFVDYETQKAYFTSGEFIDLLKMCKNISQGDFVNPDVSEANSEQGGMVFYPFLVSDFSIFYSNGLINADEVSFYRYPAGNQATYNFSAGEMYGINSRTKHQKEAWEFIKYLLSEEVQSYQKLYGIPVNKKAKEMKIKDHFSTAEKTIEEQGYLYSYQVVSPEGIKKQLKENMEKLDKILPELNHCNINDIQIDQIISEEAGRFFKDEQSAEEAAEMIQRKVEMHFKE</sequence>
<keyword evidence="1" id="KW-1133">Transmembrane helix</keyword>
<keyword evidence="1" id="KW-0812">Transmembrane</keyword>
<name>A0A1D8GL84_9FIRM</name>
<dbReference type="RefSeq" id="WP_069979748.1">
    <property type="nucleotide sequence ID" value="NZ_CP017269.1"/>
</dbReference>
<dbReference type="Pfam" id="PF01547">
    <property type="entry name" value="SBP_bac_1"/>
    <property type="match status" value="1"/>
</dbReference>
<evidence type="ECO:0000256" key="1">
    <source>
        <dbReference type="SAM" id="Phobius"/>
    </source>
</evidence>
<feature type="transmembrane region" description="Helical" evidence="1">
    <location>
        <begin position="359"/>
        <end position="378"/>
    </location>
</feature>
<dbReference type="EMBL" id="CP017269">
    <property type="protein sequence ID" value="AOT71667.1"/>
    <property type="molecule type" value="Genomic_DNA"/>
</dbReference>
<evidence type="ECO:0000313" key="4">
    <source>
        <dbReference type="Proteomes" id="UP000095743"/>
    </source>
</evidence>
<dbReference type="SUPFAM" id="SSF53850">
    <property type="entry name" value="Periplasmic binding protein-like II"/>
    <property type="match status" value="1"/>
</dbReference>
<feature type="transmembrane region" description="Helical" evidence="1">
    <location>
        <begin position="319"/>
        <end position="339"/>
    </location>
</feature>
<dbReference type="STRING" id="1424294.Gferi_20285"/>
<evidence type="ECO:0000259" key="2">
    <source>
        <dbReference type="Pfam" id="PF05569"/>
    </source>
</evidence>
<proteinExistence type="predicted"/>
<dbReference type="InterPro" id="IPR052173">
    <property type="entry name" value="Beta-lactam_resp_regulator"/>
</dbReference>
<dbReference type="KEGG" id="gfe:Gferi_20285"/>
<dbReference type="Pfam" id="PF05569">
    <property type="entry name" value="Peptidase_M56"/>
    <property type="match status" value="1"/>
</dbReference>
<dbReference type="InterPro" id="IPR006059">
    <property type="entry name" value="SBP"/>
</dbReference>
<feature type="transmembrane region" description="Helical" evidence="1">
    <location>
        <begin position="266"/>
        <end position="288"/>
    </location>
</feature>
<accession>A0A1D8GL84</accession>
<keyword evidence="1" id="KW-0472">Membrane</keyword>
<dbReference type="AlphaFoldDB" id="A0A1D8GL84"/>
<feature type="transmembrane region" description="Helical" evidence="1">
    <location>
        <begin position="39"/>
        <end position="55"/>
    </location>
</feature>
<dbReference type="Proteomes" id="UP000095743">
    <property type="component" value="Chromosome"/>
</dbReference>
<dbReference type="OrthoDB" id="383937at2"/>
<feature type="transmembrane region" description="Helical" evidence="1">
    <location>
        <begin position="157"/>
        <end position="177"/>
    </location>
</feature>
<dbReference type="PANTHER" id="PTHR34978">
    <property type="entry name" value="POSSIBLE SENSOR-TRANSDUCER PROTEIN BLAR"/>
    <property type="match status" value="1"/>
</dbReference>
<dbReference type="PANTHER" id="PTHR34978:SF3">
    <property type="entry name" value="SLR0241 PROTEIN"/>
    <property type="match status" value="1"/>
</dbReference>
<dbReference type="InterPro" id="IPR008756">
    <property type="entry name" value="Peptidase_M56"/>
</dbReference>
<dbReference type="Gene3D" id="2.120.10.30">
    <property type="entry name" value="TolB, C-terminal domain"/>
    <property type="match status" value="1"/>
</dbReference>
<gene>
    <name evidence="3" type="ORF">Gferi_20285</name>
</gene>
<protein>
    <recommendedName>
        <fullName evidence="2">Peptidase M56 domain-containing protein</fullName>
    </recommendedName>
</protein>
<keyword evidence="4" id="KW-1185">Reference proteome</keyword>